<evidence type="ECO:0000313" key="13">
    <source>
        <dbReference type="Proteomes" id="UP000275078"/>
    </source>
</evidence>
<dbReference type="PANTHER" id="PTHR24356:SF400">
    <property type="entry name" value="SERINE_THREONINE-PROTEIN KINASE CBK1"/>
    <property type="match status" value="1"/>
</dbReference>
<dbReference type="STRING" id="1160509.A0A3N4IHS9"/>
<feature type="region of interest" description="Disordered" evidence="10">
    <location>
        <begin position="57"/>
        <end position="115"/>
    </location>
</feature>
<dbReference type="Gene3D" id="3.30.200.20">
    <property type="entry name" value="Phosphorylase Kinase, domain 1"/>
    <property type="match status" value="1"/>
</dbReference>
<feature type="domain" description="Protein kinase" evidence="11">
    <location>
        <begin position="295"/>
        <end position="633"/>
    </location>
</feature>
<dbReference type="PROSITE" id="PS50011">
    <property type="entry name" value="PROTEIN_KINASE_DOM"/>
    <property type="match status" value="1"/>
</dbReference>
<dbReference type="EC" id="2.7.11.1" evidence="1"/>
<evidence type="ECO:0000313" key="12">
    <source>
        <dbReference type="EMBL" id="RPA85399.1"/>
    </source>
</evidence>
<dbReference type="Gene3D" id="1.10.510.10">
    <property type="entry name" value="Transferase(Phosphotransferase) domain 1"/>
    <property type="match status" value="1"/>
</dbReference>
<evidence type="ECO:0000259" key="11">
    <source>
        <dbReference type="PROSITE" id="PS50011"/>
    </source>
</evidence>
<keyword evidence="4 9" id="KW-0547">Nucleotide-binding</keyword>
<dbReference type="InterPro" id="IPR059233">
    <property type="entry name" value="MobB_NdrA/B/Cbk1"/>
</dbReference>
<feature type="compositionally biased region" description="Polar residues" evidence="10">
    <location>
        <begin position="70"/>
        <end position="87"/>
    </location>
</feature>
<dbReference type="SUPFAM" id="SSF56112">
    <property type="entry name" value="Protein kinase-like (PK-like)"/>
    <property type="match status" value="1"/>
</dbReference>
<feature type="binding site" evidence="9">
    <location>
        <position position="331"/>
    </location>
    <ligand>
        <name>ATP</name>
        <dbReference type="ChEBI" id="CHEBI:30616"/>
    </ligand>
</feature>
<protein>
    <recommendedName>
        <fullName evidence="1">non-specific serine/threonine protein kinase</fullName>
        <ecNumber evidence="1">2.7.11.1</ecNumber>
    </recommendedName>
</protein>
<evidence type="ECO:0000256" key="6">
    <source>
        <dbReference type="ARBA" id="ARBA00022840"/>
    </source>
</evidence>
<comment type="catalytic activity">
    <reaction evidence="7">
        <text>L-threonyl-[protein] + ATP = O-phospho-L-threonyl-[protein] + ADP + H(+)</text>
        <dbReference type="Rhea" id="RHEA:46608"/>
        <dbReference type="Rhea" id="RHEA-COMP:11060"/>
        <dbReference type="Rhea" id="RHEA-COMP:11605"/>
        <dbReference type="ChEBI" id="CHEBI:15378"/>
        <dbReference type="ChEBI" id="CHEBI:30013"/>
        <dbReference type="ChEBI" id="CHEBI:30616"/>
        <dbReference type="ChEBI" id="CHEBI:61977"/>
        <dbReference type="ChEBI" id="CHEBI:456216"/>
        <dbReference type="EC" id="2.7.11.1"/>
    </reaction>
</comment>
<gene>
    <name evidence="12" type="ORF">BJ508DRAFT_359122</name>
</gene>
<evidence type="ECO:0000256" key="5">
    <source>
        <dbReference type="ARBA" id="ARBA00022777"/>
    </source>
</evidence>
<dbReference type="AlphaFoldDB" id="A0A3N4IHS9"/>
<dbReference type="SMART" id="SM00220">
    <property type="entry name" value="S_TKc"/>
    <property type="match status" value="1"/>
</dbReference>
<dbReference type="Proteomes" id="UP000275078">
    <property type="component" value="Unassembled WGS sequence"/>
</dbReference>
<keyword evidence="13" id="KW-1185">Reference proteome</keyword>
<evidence type="ECO:0000256" key="10">
    <source>
        <dbReference type="SAM" id="MobiDB-lite"/>
    </source>
</evidence>
<dbReference type="InterPro" id="IPR017441">
    <property type="entry name" value="Protein_kinase_ATP_BS"/>
</dbReference>
<evidence type="ECO:0000256" key="1">
    <source>
        <dbReference type="ARBA" id="ARBA00012513"/>
    </source>
</evidence>
<keyword evidence="5 12" id="KW-0418">Kinase</keyword>
<dbReference type="PROSITE" id="PS00107">
    <property type="entry name" value="PROTEIN_KINASE_ATP"/>
    <property type="match status" value="1"/>
</dbReference>
<evidence type="ECO:0000256" key="2">
    <source>
        <dbReference type="ARBA" id="ARBA00022527"/>
    </source>
</evidence>
<dbReference type="OrthoDB" id="3638488at2759"/>
<dbReference type="InterPro" id="IPR008271">
    <property type="entry name" value="Ser/Thr_kinase_AS"/>
</dbReference>
<evidence type="ECO:0000256" key="9">
    <source>
        <dbReference type="PROSITE-ProRule" id="PRU10141"/>
    </source>
</evidence>
<keyword evidence="3" id="KW-0808">Transferase</keyword>
<dbReference type="PROSITE" id="PS00108">
    <property type="entry name" value="PROTEIN_KINASE_ST"/>
    <property type="match status" value="1"/>
</dbReference>
<evidence type="ECO:0000256" key="3">
    <source>
        <dbReference type="ARBA" id="ARBA00022679"/>
    </source>
</evidence>
<dbReference type="GO" id="GO:0005524">
    <property type="term" value="F:ATP binding"/>
    <property type="evidence" value="ECO:0007669"/>
    <property type="project" value="UniProtKB-UniRule"/>
</dbReference>
<accession>A0A3N4IHS9</accession>
<sequence length="756" mass="86733">MPLADPSVVSTPNRDSPDIPNRSSSLGAPIAINSVEDKGHHKGGIISSVIRFLKKVPKQLGSSRQRRKSTGTQGKIKLSSSGIGTDSNTERPLLPPDYDFTEKDDPSSQPPARLTTKRSFFLPRPKKVMSSDVRPTRSFPALKNKISQHFQSDSTVVHRKHLRSPITIPSDEFVRLSAPHELETGTVTAEDMNGIMNRDHPSFYNLMSTCELAPSQQRTAELVSATKVYLETHFARIADSPNSRAMRQKSFDNLLLQLSLTDDEREILKEQFRKNESEYLRMQRGKSNKLSVTDFSFIEDIGQGSFGVVKLVEAIKDSWKDGDKPQVYALKVIQKERMLRHNQEGHLRAERDFLVASQGTKWIVNMLASFQDEENLYLVMEYVIGGDFLSLLEHLKILTEDQTRFYAAEMVLAIEEAHSLHFIHRDIKPDNFVIDARGHLKLCDFGLAYSGHWSHDAAYFREHRESVLRKLSTKSRHQPEMVQAERTYSNKKFEERVSERREKRKRERMAKSFVGTNQYIAPEIIRGERYDGRCDWWSLGIIIYECLYGYTPFCEGSEQDIQYMILNWPRYLEFPPDIHVANDTQDFLLRLLTEKHLRLSCGFYRENDRNRPSKPTSFVHPNDATEVKNHPFFKGVDWATVSQVVPPHIPAPVTVEELLARRPKKEVRVVAPTDGTIEEEEEMDGDLGATTKNSMPYVVELDDFQPVAQKVLPDGRKVDPFMELRKQKAFLGYTYRRPKTVSVNTRNLANVMELSM</sequence>
<dbReference type="PANTHER" id="PTHR24356">
    <property type="entry name" value="SERINE/THREONINE-PROTEIN KINASE"/>
    <property type="match status" value="1"/>
</dbReference>
<feature type="region of interest" description="Disordered" evidence="10">
    <location>
        <begin position="1"/>
        <end position="39"/>
    </location>
</feature>
<evidence type="ECO:0000256" key="8">
    <source>
        <dbReference type="ARBA" id="ARBA00048679"/>
    </source>
</evidence>
<name>A0A3N4IHS9_ASCIM</name>
<evidence type="ECO:0000256" key="4">
    <source>
        <dbReference type="ARBA" id="ARBA00022741"/>
    </source>
</evidence>
<keyword evidence="2" id="KW-0723">Serine/threonine-protein kinase</keyword>
<comment type="catalytic activity">
    <reaction evidence="8">
        <text>L-seryl-[protein] + ATP = O-phospho-L-seryl-[protein] + ADP + H(+)</text>
        <dbReference type="Rhea" id="RHEA:17989"/>
        <dbReference type="Rhea" id="RHEA-COMP:9863"/>
        <dbReference type="Rhea" id="RHEA-COMP:11604"/>
        <dbReference type="ChEBI" id="CHEBI:15378"/>
        <dbReference type="ChEBI" id="CHEBI:29999"/>
        <dbReference type="ChEBI" id="CHEBI:30616"/>
        <dbReference type="ChEBI" id="CHEBI:83421"/>
        <dbReference type="ChEBI" id="CHEBI:456216"/>
        <dbReference type="EC" id="2.7.11.1"/>
    </reaction>
</comment>
<dbReference type="InterPro" id="IPR050236">
    <property type="entry name" value="Ser_Thr_kinase_AGC"/>
</dbReference>
<dbReference type="Pfam" id="PF00069">
    <property type="entry name" value="Pkinase"/>
    <property type="match status" value="2"/>
</dbReference>
<dbReference type="GO" id="GO:0004674">
    <property type="term" value="F:protein serine/threonine kinase activity"/>
    <property type="evidence" value="ECO:0007669"/>
    <property type="project" value="UniProtKB-KW"/>
</dbReference>
<reference evidence="12 13" key="1">
    <citation type="journal article" date="2018" name="Nat. Ecol. Evol.">
        <title>Pezizomycetes genomes reveal the molecular basis of ectomycorrhizal truffle lifestyle.</title>
        <authorList>
            <person name="Murat C."/>
            <person name="Payen T."/>
            <person name="Noel B."/>
            <person name="Kuo A."/>
            <person name="Morin E."/>
            <person name="Chen J."/>
            <person name="Kohler A."/>
            <person name="Krizsan K."/>
            <person name="Balestrini R."/>
            <person name="Da Silva C."/>
            <person name="Montanini B."/>
            <person name="Hainaut M."/>
            <person name="Levati E."/>
            <person name="Barry K.W."/>
            <person name="Belfiori B."/>
            <person name="Cichocki N."/>
            <person name="Clum A."/>
            <person name="Dockter R.B."/>
            <person name="Fauchery L."/>
            <person name="Guy J."/>
            <person name="Iotti M."/>
            <person name="Le Tacon F."/>
            <person name="Lindquist E.A."/>
            <person name="Lipzen A."/>
            <person name="Malagnac F."/>
            <person name="Mello A."/>
            <person name="Molinier V."/>
            <person name="Miyauchi S."/>
            <person name="Poulain J."/>
            <person name="Riccioni C."/>
            <person name="Rubini A."/>
            <person name="Sitrit Y."/>
            <person name="Splivallo R."/>
            <person name="Traeger S."/>
            <person name="Wang M."/>
            <person name="Zifcakova L."/>
            <person name="Wipf D."/>
            <person name="Zambonelli A."/>
            <person name="Paolocci F."/>
            <person name="Nowrousian M."/>
            <person name="Ottonello S."/>
            <person name="Baldrian P."/>
            <person name="Spatafora J.W."/>
            <person name="Henrissat B."/>
            <person name="Nagy L.G."/>
            <person name="Aury J.M."/>
            <person name="Wincker P."/>
            <person name="Grigoriev I.V."/>
            <person name="Bonfante P."/>
            <person name="Martin F.M."/>
        </authorList>
    </citation>
    <scope>NUCLEOTIDE SEQUENCE [LARGE SCALE GENOMIC DNA]</scope>
    <source>
        <strain evidence="12 13">RN42</strain>
    </source>
</reference>
<keyword evidence="6 9" id="KW-0067">ATP-binding</keyword>
<dbReference type="InterPro" id="IPR011009">
    <property type="entry name" value="Kinase-like_dom_sf"/>
</dbReference>
<dbReference type="GO" id="GO:0035556">
    <property type="term" value="P:intracellular signal transduction"/>
    <property type="evidence" value="ECO:0007669"/>
    <property type="project" value="TreeGrafter"/>
</dbReference>
<organism evidence="12 13">
    <name type="scientific">Ascobolus immersus RN42</name>
    <dbReference type="NCBI Taxonomy" id="1160509"/>
    <lineage>
        <taxon>Eukaryota</taxon>
        <taxon>Fungi</taxon>
        <taxon>Dikarya</taxon>
        <taxon>Ascomycota</taxon>
        <taxon>Pezizomycotina</taxon>
        <taxon>Pezizomycetes</taxon>
        <taxon>Pezizales</taxon>
        <taxon>Ascobolaceae</taxon>
        <taxon>Ascobolus</taxon>
    </lineage>
</organism>
<dbReference type="CDD" id="cd21742">
    <property type="entry name" value="MobB_NDR_LATS-like"/>
    <property type="match status" value="1"/>
</dbReference>
<evidence type="ECO:0000256" key="7">
    <source>
        <dbReference type="ARBA" id="ARBA00047899"/>
    </source>
</evidence>
<dbReference type="InterPro" id="IPR000719">
    <property type="entry name" value="Prot_kinase_dom"/>
</dbReference>
<proteinExistence type="predicted"/>
<dbReference type="EMBL" id="ML119654">
    <property type="protein sequence ID" value="RPA85399.1"/>
    <property type="molecule type" value="Genomic_DNA"/>
</dbReference>